<keyword evidence="2" id="KW-0808">Transferase</keyword>
<protein>
    <submittedName>
        <fullName evidence="2">Glycosyltransferase</fullName>
        <ecNumber evidence="2">2.4.-.-</ecNumber>
    </submittedName>
</protein>
<feature type="domain" description="Glycosyl transferase family 1" evidence="1">
    <location>
        <begin position="217"/>
        <end position="268"/>
    </location>
</feature>
<organism evidence="2">
    <name type="scientific">Rhodanobacter sp. IGA1.0</name>
    <dbReference type="NCBI Taxonomy" id="3158582"/>
    <lineage>
        <taxon>Bacteria</taxon>
        <taxon>Pseudomonadati</taxon>
        <taxon>Pseudomonadota</taxon>
        <taxon>Gammaproteobacteria</taxon>
        <taxon>Lysobacterales</taxon>
        <taxon>Rhodanobacteraceae</taxon>
        <taxon>Rhodanobacter</taxon>
    </lineage>
</organism>
<evidence type="ECO:0000259" key="1">
    <source>
        <dbReference type="Pfam" id="PF00534"/>
    </source>
</evidence>
<gene>
    <name evidence="2" type="ORF">ABNK63_01175</name>
</gene>
<dbReference type="EC" id="2.4.-.-" evidence="2"/>
<keyword evidence="2" id="KW-0328">Glycosyltransferase</keyword>
<accession>A0AAU7QLK4</accession>
<dbReference type="EMBL" id="CP157948">
    <property type="protein sequence ID" value="XBS90285.1"/>
    <property type="molecule type" value="Genomic_DNA"/>
</dbReference>
<dbReference type="GO" id="GO:1901135">
    <property type="term" value="P:carbohydrate derivative metabolic process"/>
    <property type="evidence" value="ECO:0007669"/>
    <property type="project" value="UniProtKB-ARBA"/>
</dbReference>
<dbReference type="Gene3D" id="3.40.50.2000">
    <property type="entry name" value="Glycogen Phosphorylase B"/>
    <property type="match status" value="1"/>
</dbReference>
<dbReference type="InterPro" id="IPR001296">
    <property type="entry name" value="Glyco_trans_1"/>
</dbReference>
<name>A0AAU7QLK4_9GAMM</name>
<dbReference type="SUPFAM" id="SSF53756">
    <property type="entry name" value="UDP-Glycosyltransferase/glycogen phosphorylase"/>
    <property type="match status" value="1"/>
</dbReference>
<reference evidence="2" key="1">
    <citation type="submission" date="2024-06" db="EMBL/GenBank/DDBJ databases">
        <authorList>
            <person name="Sun Y."/>
        </authorList>
    </citation>
    <scope>NUCLEOTIDE SEQUENCE</scope>
    <source>
        <strain evidence="2">IGA1.0</strain>
    </source>
</reference>
<evidence type="ECO:0000313" key="2">
    <source>
        <dbReference type="EMBL" id="XBS90285.1"/>
    </source>
</evidence>
<dbReference type="Pfam" id="PF00534">
    <property type="entry name" value="Glycos_transf_1"/>
    <property type="match status" value="1"/>
</dbReference>
<proteinExistence type="predicted"/>
<dbReference type="AlphaFoldDB" id="A0AAU7QLK4"/>
<dbReference type="PANTHER" id="PTHR12526">
    <property type="entry name" value="GLYCOSYLTRANSFERASE"/>
    <property type="match status" value="1"/>
</dbReference>
<sequence length="333" mass="37738">MARINLLAWDNQRGLTHDIRLLCRTLTGLGHEVQVTRLGPRRHDGRWQALRLHARMWWQRLRHGDWHTTPYDINIALEHVRPDWCALARRNLLVPNPEWLSPRSRQYLPRYDAILCKTRYGVDLFNSLGCRALYIGFDSTDCLDAAVPRKASFLHLAGASRMKGTQRLLALWRRHPEWPKLLVLQSPRTAARAAGPTPANIEHRLGHVRDVGEIRQLQNAHLFHLCLSETEGWGHYIAEAMSCGAVVITSDAAPMNELVQPDRGVLVKAIGKGSFNLASLHQFDESALEEAIGRLTSLPFSELASLGRQAREWFEKNEATFAQRVQAALAELA</sequence>
<dbReference type="RefSeq" id="WP_007808652.1">
    <property type="nucleotide sequence ID" value="NZ_CP157948.1"/>
</dbReference>
<dbReference type="GO" id="GO:0016757">
    <property type="term" value="F:glycosyltransferase activity"/>
    <property type="evidence" value="ECO:0007669"/>
    <property type="project" value="UniProtKB-KW"/>
</dbReference>